<evidence type="ECO:0000259" key="3">
    <source>
        <dbReference type="PROSITE" id="PS50158"/>
    </source>
</evidence>
<keyword evidence="1" id="KW-0863">Zinc-finger</keyword>
<keyword evidence="1" id="KW-0862">Zinc</keyword>
<dbReference type="AlphaFoldDB" id="A0A8C3XU84"/>
<dbReference type="GO" id="GO:0003676">
    <property type="term" value="F:nucleic acid binding"/>
    <property type="evidence" value="ECO:0007669"/>
    <property type="project" value="InterPro"/>
</dbReference>
<feature type="compositionally biased region" description="Basic and acidic residues" evidence="2">
    <location>
        <begin position="130"/>
        <end position="158"/>
    </location>
</feature>
<dbReference type="Ensembl" id="ENSCSRT00000024061.1">
    <property type="protein sequence ID" value="ENSCSRP00000023055.1"/>
    <property type="gene ID" value="ENSCSRG00000017342.1"/>
</dbReference>
<sequence length="296" mass="33822">MATRPWKAAYMALTEVQARDYAAVKAAILDRLGLSAEKYRQKFRAARWAGGVRPRAFAQKLTDWATRWLRPDAHTVAQLMDQVILEQFVQCLPDSVRVWVRRHQPDTLEAAVQRTEEYAEADFLPRVHRTPRDLEGARKPREHPGVKPVDKRREEPKRTPSRPGQLICWRCGQPGHRSRDCPVMECGAADFCGWTKIGGQKKRSGLATIPVRVGKWPLRGLVDTIDLGMICCMRSRMDIEKNIFCNKKVKVFSLDLLTASCDVSVTCCTIEIKEAKTRSEVFYSPPNRRYSNRAVK</sequence>
<dbReference type="GO" id="GO:0008270">
    <property type="term" value="F:zinc ion binding"/>
    <property type="evidence" value="ECO:0007669"/>
    <property type="project" value="UniProtKB-KW"/>
</dbReference>
<evidence type="ECO:0000259" key="4">
    <source>
        <dbReference type="PROSITE" id="PS50804"/>
    </source>
</evidence>
<evidence type="ECO:0000256" key="1">
    <source>
        <dbReference type="PROSITE-ProRule" id="PRU00047"/>
    </source>
</evidence>
<dbReference type="InterPro" id="IPR001878">
    <property type="entry name" value="Znf_CCHC"/>
</dbReference>
<dbReference type="InterPro" id="IPR036875">
    <property type="entry name" value="Znf_CCHC_sf"/>
</dbReference>
<name>A0A8C3XU84_CHESE</name>
<dbReference type="InterPro" id="IPR038269">
    <property type="entry name" value="SCAN_sf"/>
</dbReference>
<dbReference type="Pfam" id="PF00098">
    <property type="entry name" value="zf-CCHC"/>
    <property type="match status" value="1"/>
</dbReference>
<dbReference type="Pfam" id="PF02023">
    <property type="entry name" value="SCAN"/>
    <property type="match status" value="1"/>
</dbReference>
<accession>A0A8C3XU84</accession>
<dbReference type="SUPFAM" id="SSF47353">
    <property type="entry name" value="Retrovirus capsid dimerization domain-like"/>
    <property type="match status" value="1"/>
</dbReference>
<dbReference type="Gene3D" id="1.10.4020.10">
    <property type="entry name" value="DNA breaking-rejoining enzymes"/>
    <property type="match status" value="1"/>
</dbReference>
<protein>
    <recommendedName>
        <fullName evidence="7">SCAN box domain-containing protein</fullName>
    </recommendedName>
</protein>
<evidence type="ECO:0000313" key="5">
    <source>
        <dbReference type="Ensembl" id="ENSCSRP00000023055.1"/>
    </source>
</evidence>
<dbReference type="PANTHER" id="PTHR46888:SF1">
    <property type="entry name" value="RIBONUCLEASE H"/>
    <property type="match status" value="1"/>
</dbReference>
<feature type="domain" description="CCHC-type" evidence="3">
    <location>
        <begin position="168"/>
        <end position="182"/>
    </location>
</feature>
<dbReference type="PROSITE" id="PS50804">
    <property type="entry name" value="SCAN_BOX"/>
    <property type="match status" value="1"/>
</dbReference>
<keyword evidence="6" id="KW-1185">Reference proteome</keyword>
<dbReference type="SMART" id="SM00431">
    <property type="entry name" value="SCAN"/>
    <property type="match status" value="1"/>
</dbReference>
<evidence type="ECO:0000313" key="6">
    <source>
        <dbReference type="Proteomes" id="UP000694403"/>
    </source>
</evidence>
<dbReference type="InterPro" id="IPR003309">
    <property type="entry name" value="SCAN_dom"/>
</dbReference>
<evidence type="ECO:0008006" key="7">
    <source>
        <dbReference type="Google" id="ProtNLM"/>
    </source>
</evidence>
<keyword evidence="1" id="KW-0479">Metal-binding</keyword>
<evidence type="ECO:0000256" key="2">
    <source>
        <dbReference type="SAM" id="MobiDB-lite"/>
    </source>
</evidence>
<dbReference type="SUPFAM" id="SSF57756">
    <property type="entry name" value="Retrovirus zinc finger-like domains"/>
    <property type="match status" value="1"/>
</dbReference>
<dbReference type="PANTHER" id="PTHR46888">
    <property type="entry name" value="ZINC KNUCKLE DOMAINCONTAINING PROTEIN-RELATED"/>
    <property type="match status" value="1"/>
</dbReference>
<feature type="region of interest" description="Disordered" evidence="2">
    <location>
        <begin position="129"/>
        <end position="162"/>
    </location>
</feature>
<dbReference type="Gene3D" id="4.10.60.10">
    <property type="entry name" value="Zinc finger, CCHC-type"/>
    <property type="match status" value="1"/>
</dbReference>
<organism evidence="5 6">
    <name type="scientific">Chelydra serpentina</name>
    <name type="common">Snapping turtle</name>
    <name type="synonym">Testudo serpentina</name>
    <dbReference type="NCBI Taxonomy" id="8475"/>
    <lineage>
        <taxon>Eukaryota</taxon>
        <taxon>Metazoa</taxon>
        <taxon>Chordata</taxon>
        <taxon>Craniata</taxon>
        <taxon>Vertebrata</taxon>
        <taxon>Euteleostomi</taxon>
        <taxon>Archelosauria</taxon>
        <taxon>Testudinata</taxon>
        <taxon>Testudines</taxon>
        <taxon>Cryptodira</taxon>
        <taxon>Durocryptodira</taxon>
        <taxon>Americhelydia</taxon>
        <taxon>Chelydroidea</taxon>
        <taxon>Chelydridae</taxon>
        <taxon>Chelydra</taxon>
    </lineage>
</organism>
<reference evidence="5" key="2">
    <citation type="submission" date="2025-09" db="UniProtKB">
        <authorList>
            <consortium name="Ensembl"/>
        </authorList>
    </citation>
    <scope>IDENTIFICATION</scope>
</reference>
<dbReference type="SMART" id="SM00343">
    <property type="entry name" value="ZnF_C2HC"/>
    <property type="match status" value="1"/>
</dbReference>
<feature type="domain" description="SCAN box" evidence="4">
    <location>
        <begin position="40"/>
        <end position="117"/>
    </location>
</feature>
<proteinExistence type="predicted"/>
<dbReference type="Proteomes" id="UP000694403">
    <property type="component" value="Unplaced"/>
</dbReference>
<dbReference type="PROSITE" id="PS50158">
    <property type="entry name" value="ZF_CCHC"/>
    <property type="match status" value="1"/>
</dbReference>
<reference evidence="5" key="1">
    <citation type="submission" date="2025-08" db="UniProtKB">
        <authorList>
            <consortium name="Ensembl"/>
        </authorList>
    </citation>
    <scope>IDENTIFICATION</scope>
</reference>